<evidence type="ECO:0000256" key="4">
    <source>
        <dbReference type="ARBA" id="ARBA00022500"/>
    </source>
</evidence>
<keyword evidence="2" id="KW-1003">Cell membrane</keyword>
<dbReference type="InterPro" id="IPR051310">
    <property type="entry name" value="MCP_chemotaxis"/>
</dbReference>
<reference evidence="16 17" key="1">
    <citation type="submission" date="2014-08" db="EMBL/GenBank/DDBJ databases">
        <title>Genome sequences of NCPPB Pectobacterium isolates.</title>
        <authorList>
            <person name="Glover R.H."/>
            <person name="Sapp M."/>
            <person name="Elphinstone J."/>
        </authorList>
    </citation>
    <scope>NUCLEOTIDE SEQUENCE [LARGE SCALE GENOMIC DNA]</scope>
    <source>
        <strain evidence="15 16">NCPPB 2793</strain>
        <strain evidence="14 17">NCPPB 2795</strain>
    </source>
</reference>
<evidence type="ECO:0000256" key="10">
    <source>
        <dbReference type="ARBA" id="ARBA00029447"/>
    </source>
</evidence>
<dbReference type="AlphaFoldDB" id="A0A093RXV8"/>
<dbReference type="Proteomes" id="UP000032874">
    <property type="component" value="Unassembled WGS sequence"/>
</dbReference>
<evidence type="ECO:0000256" key="7">
    <source>
        <dbReference type="ARBA" id="ARBA00022989"/>
    </source>
</evidence>
<dbReference type="OrthoDB" id="9812260at2"/>
<proteinExistence type="inferred from homology"/>
<dbReference type="GO" id="GO:0007165">
    <property type="term" value="P:signal transduction"/>
    <property type="evidence" value="ECO:0007669"/>
    <property type="project" value="UniProtKB-KW"/>
</dbReference>
<dbReference type="InterPro" id="IPR001610">
    <property type="entry name" value="PAC"/>
</dbReference>
<dbReference type="Pfam" id="PF00015">
    <property type="entry name" value="MCPsignal"/>
    <property type="match status" value="1"/>
</dbReference>
<dbReference type="InterPro" id="IPR004089">
    <property type="entry name" value="MCPsignal_dom"/>
</dbReference>
<dbReference type="EMBL" id="JQHM01000001">
    <property type="protein sequence ID" value="KFX07645.1"/>
    <property type="molecule type" value="Genomic_DNA"/>
</dbReference>
<dbReference type="SUPFAM" id="SSF55785">
    <property type="entry name" value="PYP-like sensor domain (PAS domain)"/>
    <property type="match status" value="1"/>
</dbReference>
<dbReference type="eggNOG" id="COG0840">
    <property type="taxonomic scope" value="Bacteria"/>
</dbReference>
<dbReference type="NCBIfam" id="TIGR00229">
    <property type="entry name" value="sensory_box"/>
    <property type="match status" value="1"/>
</dbReference>
<keyword evidence="4" id="KW-0145">Chemotaxis</keyword>
<evidence type="ECO:0000313" key="15">
    <source>
        <dbReference type="EMBL" id="KFX22049.1"/>
    </source>
</evidence>
<keyword evidence="9 11" id="KW-0807">Transducer</keyword>
<comment type="caution">
    <text evidence="14">The sequence shown here is derived from an EMBL/GenBank/DDBJ whole genome shotgun (WGS) entry which is preliminary data.</text>
</comment>
<dbReference type="RefSeq" id="WP_039299392.1">
    <property type="nucleotide sequence ID" value="NZ_JQHL01000001.1"/>
</dbReference>
<dbReference type="PROSITE" id="PS50111">
    <property type="entry name" value="CHEMOTAXIS_TRANSDUC_2"/>
    <property type="match status" value="1"/>
</dbReference>
<dbReference type="Gene3D" id="3.30.450.20">
    <property type="entry name" value="PAS domain"/>
    <property type="match status" value="1"/>
</dbReference>
<name>A0A093RXV8_9GAMM</name>
<dbReference type="Pfam" id="PF08447">
    <property type="entry name" value="PAS_3"/>
    <property type="match status" value="1"/>
</dbReference>
<dbReference type="GO" id="GO:0005886">
    <property type="term" value="C:plasma membrane"/>
    <property type="evidence" value="ECO:0007669"/>
    <property type="project" value="UniProtKB-SubCell"/>
</dbReference>
<dbReference type="InterPro" id="IPR004090">
    <property type="entry name" value="Chemotax_Me-accpt_rcpt"/>
</dbReference>
<organism evidence="14 17">
    <name type="scientific">Pectobacterium betavasculorum</name>
    <dbReference type="NCBI Taxonomy" id="55207"/>
    <lineage>
        <taxon>Bacteria</taxon>
        <taxon>Pseudomonadati</taxon>
        <taxon>Pseudomonadota</taxon>
        <taxon>Gammaproteobacteria</taxon>
        <taxon>Enterobacterales</taxon>
        <taxon>Pectobacteriaceae</taxon>
        <taxon>Pectobacterium</taxon>
    </lineage>
</organism>
<dbReference type="SMART" id="SM00283">
    <property type="entry name" value="MA"/>
    <property type="match status" value="1"/>
</dbReference>
<keyword evidence="6 12" id="KW-0812">Transmembrane</keyword>
<protein>
    <submittedName>
        <fullName evidence="14">Chemotaxis protein</fullName>
    </submittedName>
</protein>
<evidence type="ECO:0000256" key="12">
    <source>
        <dbReference type="SAM" id="Phobius"/>
    </source>
</evidence>
<dbReference type="Proteomes" id="UP000032869">
    <property type="component" value="Unassembled WGS sequence"/>
</dbReference>
<evidence type="ECO:0000259" key="13">
    <source>
        <dbReference type="PROSITE" id="PS50111"/>
    </source>
</evidence>
<keyword evidence="8 12" id="KW-0472">Membrane</keyword>
<dbReference type="CDD" id="cd11386">
    <property type="entry name" value="MCP_signal"/>
    <property type="match status" value="1"/>
</dbReference>
<dbReference type="GO" id="GO:0052131">
    <property type="term" value="P:positive aerotaxis"/>
    <property type="evidence" value="ECO:0007669"/>
    <property type="project" value="UniProtKB-ARBA"/>
</dbReference>
<evidence type="ECO:0000256" key="6">
    <source>
        <dbReference type="ARBA" id="ARBA00022692"/>
    </source>
</evidence>
<dbReference type="PRINTS" id="PR00260">
    <property type="entry name" value="CHEMTRNSDUCR"/>
</dbReference>
<gene>
    <name evidence="15" type="ORF">JV35_02505</name>
    <name evidence="14" type="ORF">KP22_06010</name>
</gene>
<keyword evidence="3" id="KW-0488">Methylation</keyword>
<sequence length="517" mass="57148">MRKNFPVSDIQYLLDEKAKLMSVTTTDSHITYANDDFIDASGYDFEEILHQPHNIVRHPDMPPQAFADMWETLKTGKIWTAVVKNRRKNGDYYWVKASTTPLMKEGKITGYMSVRTRVSQEEIRQAEALYHQMNENKLKNRRLYQGLLIYKGPLKLLSLFNVIPVRWRIRSYVFLFMLFTLLFLLATLPLTTPLFVFVLVLLGGAIITSELLVQHLAKPLEKILRQAINSASGQADNSFQLNRVDEVGMLLRAVNQSGMNFCTFVDDVNGKLAELRHACGEIASGNYTLSQRCEDTAQSLQSTASSMEELTATIQSNASASQLATRCANDANQAVDAGEKAVSQVTDTMATMTRSSKEITDIISVLDNLAFQTNILALNAAVEAAHAGEQGKSFAVVAGEVRILAQRSAAAAKDIAEIIDTTIANIHTSDKLVSHTSQSMNNILMQVQQVTQLVHQISLATQEQSQGLGQINSAVNNIDELTRQNTILATHSSSAINSLEQQISTMSEAVSVFSTPR</sequence>
<dbReference type="GO" id="GO:0004888">
    <property type="term" value="F:transmembrane signaling receptor activity"/>
    <property type="evidence" value="ECO:0007669"/>
    <property type="project" value="InterPro"/>
</dbReference>
<dbReference type="STRING" id="55207.KP22_06010"/>
<dbReference type="EMBL" id="JQHL01000001">
    <property type="protein sequence ID" value="KFX22049.1"/>
    <property type="molecule type" value="Genomic_DNA"/>
</dbReference>
<dbReference type="InterPro" id="IPR000014">
    <property type="entry name" value="PAS"/>
</dbReference>
<dbReference type="SMART" id="SM00086">
    <property type="entry name" value="PAC"/>
    <property type="match status" value="1"/>
</dbReference>
<feature type="transmembrane region" description="Helical" evidence="12">
    <location>
        <begin position="194"/>
        <end position="213"/>
    </location>
</feature>
<feature type="domain" description="Methyl-accepting transducer" evidence="13">
    <location>
        <begin position="271"/>
        <end position="500"/>
    </location>
</feature>
<keyword evidence="16" id="KW-1185">Reference proteome</keyword>
<dbReference type="InterPro" id="IPR035965">
    <property type="entry name" value="PAS-like_dom_sf"/>
</dbReference>
<evidence type="ECO:0000256" key="1">
    <source>
        <dbReference type="ARBA" id="ARBA00004429"/>
    </source>
</evidence>
<dbReference type="SUPFAM" id="SSF58104">
    <property type="entry name" value="Methyl-accepting chemotaxis protein (MCP) signaling domain"/>
    <property type="match status" value="1"/>
</dbReference>
<evidence type="ECO:0000256" key="11">
    <source>
        <dbReference type="PROSITE-ProRule" id="PRU00284"/>
    </source>
</evidence>
<accession>A0A093RXV8</accession>
<evidence type="ECO:0000313" key="17">
    <source>
        <dbReference type="Proteomes" id="UP000032874"/>
    </source>
</evidence>
<dbReference type="FunFam" id="1.10.287.950:FF:000001">
    <property type="entry name" value="Methyl-accepting chemotaxis sensory transducer"/>
    <property type="match status" value="1"/>
</dbReference>
<dbReference type="FunFam" id="3.30.450.20:FF:000046">
    <property type="entry name" value="Aerotaxis sensor receptor"/>
    <property type="match status" value="1"/>
</dbReference>
<evidence type="ECO:0000256" key="2">
    <source>
        <dbReference type="ARBA" id="ARBA00022475"/>
    </source>
</evidence>
<keyword evidence="5" id="KW-0997">Cell inner membrane</keyword>
<comment type="subcellular location">
    <subcellularLocation>
        <location evidence="1">Cell inner membrane</location>
        <topology evidence="1">Multi-pass membrane protein</topology>
    </subcellularLocation>
</comment>
<dbReference type="Gene3D" id="1.10.287.950">
    <property type="entry name" value="Methyl-accepting chemotaxis protein"/>
    <property type="match status" value="1"/>
</dbReference>
<dbReference type="Pfam" id="PF00672">
    <property type="entry name" value="HAMP"/>
    <property type="match status" value="1"/>
</dbReference>
<evidence type="ECO:0000313" key="14">
    <source>
        <dbReference type="EMBL" id="KFX07645.1"/>
    </source>
</evidence>
<keyword evidence="7 12" id="KW-1133">Transmembrane helix</keyword>
<evidence type="ECO:0000256" key="5">
    <source>
        <dbReference type="ARBA" id="ARBA00022519"/>
    </source>
</evidence>
<evidence type="ECO:0000313" key="16">
    <source>
        <dbReference type="Proteomes" id="UP000032869"/>
    </source>
</evidence>
<dbReference type="PANTHER" id="PTHR43531:SF7">
    <property type="entry name" value="AEROTAXIS RECEPTOR"/>
    <property type="match status" value="1"/>
</dbReference>
<evidence type="ECO:0000256" key="9">
    <source>
        <dbReference type="ARBA" id="ARBA00023224"/>
    </source>
</evidence>
<dbReference type="CDD" id="cd00130">
    <property type="entry name" value="PAS"/>
    <property type="match status" value="1"/>
</dbReference>
<dbReference type="PANTHER" id="PTHR43531">
    <property type="entry name" value="PROTEIN ICFG"/>
    <property type="match status" value="1"/>
</dbReference>
<dbReference type="InterPro" id="IPR013655">
    <property type="entry name" value="PAS_fold_3"/>
</dbReference>
<evidence type="ECO:0000256" key="3">
    <source>
        <dbReference type="ARBA" id="ARBA00022481"/>
    </source>
</evidence>
<dbReference type="InterPro" id="IPR003660">
    <property type="entry name" value="HAMP_dom"/>
</dbReference>
<comment type="similarity">
    <text evidence="10">Belongs to the methyl-accepting chemotaxis (MCP) protein family.</text>
</comment>
<evidence type="ECO:0000256" key="8">
    <source>
        <dbReference type="ARBA" id="ARBA00023136"/>
    </source>
</evidence>